<gene>
    <name evidence="1" type="ORF">NQF78_14365</name>
</gene>
<dbReference type="EMBL" id="JANIGP010000009">
    <property type="protein sequence ID" value="MCY0109502.1"/>
    <property type="molecule type" value="Genomic_DNA"/>
</dbReference>
<name>A0ABT3YVH3_9PSED</name>
<protein>
    <recommendedName>
        <fullName evidence="3">Restriction endonuclease</fullName>
    </recommendedName>
</protein>
<reference evidence="1 2" key="1">
    <citation type="submission" date="2022-07" db="EMBL/GenBank/DDBJ databases">
        <title>Characterization of plant growth promoting rhizobacteria (PGPR) for use as bioinoculants in agriculture.</title>
        <authorList>
            <person name="Hassen A.I."/>
            <person name="Pierneef R."/>
        </authorList>
    </citation>
    <scope>NUCLEOTIDE SEQUENCE [LARGE SCALE GENOMIC DNA]</scope>
    <source>
        <strain evidence="1 2">SARCC-3054</strain>
    </source>
</reference>
<evidence type="ECO:0008006" key="3">
    <source>
        <dbReference type="Google" id="ProtNLM"/>
    </source>
</evidence>
<dbReference type="Proteomes" id="UP001207830">
    <property type="component" value="Unassembled WGS sequence"/>
</dbReference>
<evidence type="ECO:0000313" key="1">
    <source>
        <dbReference type="EMBL" id="MCY0109502.1"/>
    </source>
</evidence>
<organism evidence="1 2">
    <name type="scientific">Pseudomonas monsensis</name>
    <dbReference type="NCBI Taxonomy" id="2745509"/>
    <lineage>
        <taxon>Bacteria</taxon>
        <taxon>Pseudomonadati</taxon>
        <taxon>Pseudomonadota</taxon>
        <taxon>Gammaproteobacteria</taxon>
        <taxon>Pseudomonadales</taxon>
        <taxon>Pseudomonadaceae</taxon>
        <taxon>Pseudomonas</taxon>
    </lineage>
</organism>
<sequence>MHPKHHDDYKSAISSSGMDIYCPVEVGDADYWIPTEQLEALLNEGLQGLCWADLPIKTRAKLAKTHVCEALGYPAPKSFKRKQPRFTGQQLDVYVQGAQNLQIYNEQLSPSRRYAIIRVNEQGMVDGVKVANGQELALLDTTGTVTTKFQAGFEVGSSPKELVSQCDTPPIQKHVQAGLKFAPSTSPVQEPESGMLLPISEIFTRLAPLIGRYFRDPGPTQERNRGAALHRLICEQLGYSSYEDNGRFPDVRHQILEVKLQTSRTLDLGLVLPSSEGPLDIKQVGDFHPRHCDTRYAVFYATTDGAKVTLTHLMVVTGADFFSRFRRFEGKVKNEKIQIPLRRIFLDI</sequence>
<dbReference type="RefSeq" id="WP_267802449.1">
    <property type="nucleotide sequence ID" value="NZ_JANIGP010000009.1"/>
</dbReference>
<evidence type="ECO:0000313" key="2">
    <source>
        <dbReference type="Proteomes" id="UP001207830"/>
    </source>
</evidence>
<comment type="caution">
    <text evidence="1">The sequence shown here is derived from an EMBL/GenBank/DDBJ whole genome shotgun (WGS) entry which is preliminary data.</text>
</comment>
<keyword evidence="2" id="KW-1185">Reference proteome</keyword>
<proteinExistence type="predicted"/>
<accession>A0ABT3YVH3</accession>